<feature type="transmembrane region" description="Helical" evidence="4">
    <location>
        <begin position="301"/>
        <end position="321"/>
    </location>
</feature>
<dbReference type="PROSITE" id="PS50850">
    <property type="entry name" value="MFS"/>
    <property type="match status" value="1"/>
</dbReference>
<accession>A0A8J6TBJ7</accession>
<feature type="transmembrane region" description="Helical" evidence="4">
    <location>
        <begin position="148"/>
        <end position="168"/>
    </location>
</feature>
<sequence length="416" mass="44216">MFIQNKKTPGAAASPGLHHGWYIAACCTLGIFASLGLGRFALGMLLPSMGQSLQLSYSEMGLISTSNFIGYLVAVLLCGKISSIFGSRRLISAGLLLSGLSMVLIGFAKSLYVIIPLYILTGMGSAFSNVPIMALVSFWFASHKRGKAAGFIVIGSGFAIILSGKLIPFLNQASVNGWRIGWILLGFVVASVAVVCYAVLRDKPQDLGLEPVGSDIPAPGKCTAELRVPTVRPSVIYHCGAIYFLFGFTYVIYATFVVTAMVQERGFTEAAAGNFWSWVGFLSLFSGPVFGTLSDKYGRKAALTLVYTIQTMAYLLIALSLPGLSLYLSIFCYGIVAWSIPSIMAALIGDYVGPQKAVTVFGFITFCFGIGQITGPYLAGMLAEITGSFSSSFYLASCMTGLAIILSLALPTQKKG</sequence>
<dbReference type="PANTHER" id="PTHR23537">
    <property type="match status" value="1"/>
</dbReference>
<feature type="transmembrane region" description="Helical" evidence="4">
    <location>
        <begin position="21"/>
        <end position="40"/>
    </location>
</feature>
<keyword evidence="2 4" id="KW-1133">Transmembrane helix</keyword>
<evidence type="ECO:0000313" key="6">
    <source>
        <dbReference type="EMBL" id="MBC8316926.1"/>
    </source>
</evidence>
<dbReference type="GO" id="GO:0005886">
    <property type="term" value="C:plasma membrane"/>
    <property type="evidence" value="ECO:0007669"/>
    <property type="project" value="TreeGrafter"/>
</dbReference>
<evidence type="ECO:0000256" key="4">
    <source>
        <dbReference type="SAM" id="Phobius"/>
    </source>
</evidence>
<feature type="transmembrane region" description="Helical" evidence="4">
    <location>
        <begin position="360"/>
        <end position="379"/>
    </location>
</feature>
<feature type="transmembrane region" description="Helical" evidence="4">
    <location>
        <begin position="180"/>
        <end position="200"/>
    </location>
</feature>
<keyword evidence="3 4" id="KW-0472">Membrane</keyword>
<dbReference type="EMBL" id="JACNJZ010000060">
    <property type="protein sequence ID" value="MBC8316926.1"/>
    <property type="molecule type" value="Genomic_DNA"/>
</dbReference>
<dbReference type="SUPFAM" id="SSF103473">
    <property type="entry name" value="MFS general substrate transporter"/>
    <property type="match status" value="1"/>
</dbReference>
<feature type="transmembrane region" description="Helical" evidence="4">
    <location>
        <begin position="327"/>
        <end position="348"/>
    </location>
</feature>
<feature type="transmembrane region" description="Helical" evidence="4">
    <location>
        <begin position="90"/>
        <end position="108"/>
    </location>
</feature>
<dbReference type="GO" id="GO:0022857">
    <property type="term" value="F:transmembrane transporter activity"/>
    <property type="evidence" value="ECO:0007669"/>
    <property type="project" value="InterPro"/>
</dbReference>
<dbReference type="InterPro" id="IPR020846">
    <property type="entry name" value="MFS_dom"/>
</dbReference>
<feature type="transmembrane region" description="Helical" evidence="4">
    <location>
        <begin position="60"/>
        <end position="78"/>
    </location>
</feature>
<name>A0A8J6TBJ7_9BACT</name>
<dbReference type="Gene3D" id="1.20.1250.20">
    <property type="entry name" value="MFS general substrate transporter like domains"/>
    <property type="match status" value="2"/>
</dbReference>
<dbReference type="Pfam" id="PF06779">
    <property type="entry name" value="MFS_4"/>
    <property type="match status" value="1"/>
</dbReference>
<reference evidence="6 7" key="1">
    <citation type="submission" date="2020-08" db="EMBL/GenBank/DDBJ databases">
        <title>Bridging the membrane lipid divide: bacteria of the FCB group superphylum have the potential to synthesize archaeal ether lipids.</title>
        <authorList>
            <person name="Villanueva L."/>
            <person name="Von Meijenfeldt F.A.B."/>
            <person name="Westbye A.B."/>
            <person name="Yadav S."/>
            <person name="Hopmans E.C."/>
            <person name="Dutilh B.E."/>
            <person name="Sinninghe Damste J.S."/>
        </authorList>
    </citation>
    <scope>NUCLEOTIDE SEQUENCE [LARGE SCALE GENOMIC DNA]</scope>
    <source>
        <strain evidence="6">NIOZ-UU47</strain>
    </source>
</reference>
<protein>
    <submittedName>
        <fullName evidence="6">MFS transporter</fullName>
    </submittedName>
</protein>
<comment type="caution">
    <text evidence="6">The sequence shown here is derived from an EMBL/GenBank/DDBJ whole genome shotgun (WGS) entry which is preliminary data.</text>
</comment>
<proteinExistence type="predicted"/>
<dbReference type="AlphaFoldDB" id="A0A8J6TBJ7"/>
<dbReference type="Proteomes" id="UP000614424">
    <property type="component" value="Unassembled WGS sequence"/>
</dbReference>
<organism evidence="6 7">
    <name type="scientific">Candidatus Desulfobia pelagia</name>
    <dbReference type="NCBI Taxonomy" id="2841692"/>
    <lineage>
        <taxon>Bacteria</taxon>
        <taxon>Pseudomonadati</taxon>
        <taxon>Thermodesulfobacteriota</taxon>
        <taxon>Desulfobulbia</taxon>
        <taxon>Desulfobulbales</taxon>
        <taxon>Desulfobulbaceae</taxon>
        <taxon>Candidatus Desulfobia</taxon>
    </lineage>
</organism>
<dbReference type="InterPro" id="IPR010645">
    <property type="entry name" value="MFS_4"/>
</dbReference>
<dbReference type="PANTHER" id="PTHR23537:SF1">
    <property type="entry name" value="SUGAR TRANSPORTER"/>
    <property type="match status" value="1"/>
</dbReference>
<feature type="transmembrane region" description="Helical" evidence="4">
    <location>
        <begin position="391"/>
        <end position="410"/>
    </location>
</feature>
<evidence type="ECO:0000256" key="2">
    <source>
        <dbReference type="ARBA" id="ARBA00022989"/>
    </source>
</evidence>
<evidence type="ECO:0000256" key="3">
    <source>
        <dbReference type="ARBA" id="ARBA00023136"/>
    </source>
</evidence>
<feature type="transmembrane region" description="Helical" evidence="4">
    <location>
        <begin position="114"/>
        <end position="141"/>
    </location>
</feature>
<evidence type="ECO:0000259" key="5">
    <source>
        <dbReference type="PROSITE" id="PS50850"/>
    </source>
</evidence>
<gene>
    <name evidence="6" type="ORF">H8E41_03405</name>
</gene>
<evidence type="ECO:0000256" key="1">
    <source>
        <dbReference type="ARBA" id="ARBA00022692"/>
    </source>
</evidence>
<feature type="domain" description="Major facilitator superfamily (MFS) profile" evidence="5">
    <location>
        <begin position="22"/>
        <end position="415"/>
    </location>
</feature>
<dbReference type="InterPro" id="IPR036259">
    <property type="entry name" value="MFS_trans_sf"/>
</dbReference>
<feature type="transmembrane region" description="Helical" evidence="4">
    <location>
        <begin position="275"/>
        <end position="294"/>
    </location>
</feature>
<evidence type="ECO:0000313" key="7">
    <source>
        <dbReference type="Proteomes" id="UP000614424"/>
    </source>
</evidence>
<keyword evidence="1 4" id="KW-0812">Transmembrane</keyword>
<feature type="transmembrane region" description="Helical" evidence="4">
    <location>
        <begin position="242"/>
        <end position="263"/>
    </location>
</feature>